<comment type="similarity">
    <text evidence="1">Belongs to the peptidase M14 family.</text>
</comment>
<dbReference type="OrthoDB" id="3626597at2759"/>
<dbReference type="EMBL" id="LNIX01000041">
    <property type="protein sequence ID" value="OXA39081.1"/>
    <property type="molecule type" value="Genomic_DNA"/>
</dbReference>
<evidence type="ECO:0000313" key="4">
    <source>
        <dbReference type="EMBL" id="OXA39081.1"/>
    </source>
</evidence>
<keyword evidence="2" id="KW-0812">Transmembrane</keyword>
<dbReference type="Proteomes" id="UP000198287">
    <property type="component" value="Unassembled WGS sequence"/>
</dbReference>
<evidence type="ECO:0000256" key="1">
    <source>
        <dbReference type="ARBA" id="ARBA00005988"/>
    </source>
</evidence>
<dbReference type="Gene3D" id="3.40.630.10">
    <property type="entry name" value="Zn peptidases"/>
    <property type="match status" value="1"/>
</dbReference>
<dbReference type="SUPFAM" id="SSF53187">
    <property type="entry name" value="Zn-dependent exopeptidases"/>
    <property type="match status" value="1"/>
</dbReference>
<dbReference type="InterPro" id="IPR000834">
    <property type="entry name" value="Peptidase_M14"/>
</dbReference>
<feature type="domain" description="Peptidase M14" evidence="3">
    <location>
        <begin position="89"/>
        <end position="127"/>
    </location>
</feature>
<gene>
    <name evidence="4" type="ORF">Fcan01_26218</name>
</gene>
<dbReference type="GO" id="GO:0008270">
    <property type="term" value="F:zinc ion binding"/>
    <property type="evidence" value="ECO:0007669"/>
    <property type="project" value="InterPro"/>
</dbReference>
<sequence length="151" mass="16976">MLPIVGLTVGFISTLIGLTTSAMYDGHSMLRVHHRPSDKKRSFKGPGYHLLEVILLLGIIPMSIRSQKSGLEEWRYISWDAYYDLDSINQYLTVQSVGHPDLVTLTTIGKSFEGRDLFLLKINNGAPRNQLYGLILIFMPENGFHPRSGSI</sequence>
<protein>
    <submittedName>
        <fullName evidence="4">Carboxypeptidase B</fullName>
    </submittedName>
</protein>
<keyword evidence="2" id="KW-1133">Transmembrane helix</keyword>
<dbReference type="GO" id="GO:0006508">
    <property type="term" value="P:proteolysis"/>
    <property type="evidence" value="ECO:0007669"/>
    <property type="project" value="InterPro"/>
</dbReference>
<evidence type="ECO:0000259" key="3">
    <source>
        <dbReference type="Pfam" id="PF00246"/>
    </source>
</evidence>
<keyword evidence="4" id="KW-0378">Hydrolase</keyword>
<keyword evidence="5" id="KW-1185">Reference proteome</keyword>
<proteinExistence type="inferred from homology"/>
<dbReference type="Pfam" id="PF00246">
    <property type="entry name" value="Peptidase_M14"/>
    <property type="match status" value="1"/>
</dbReference>
<evidence type="ECO:0000313" key="5">
    <source>
        <dbReference type="Proteomes" id="UP000198287"/>
    </source>
</evidence>
<accession>A0A226D341</accession>
<reference evidence="4 5" key="1">
    <citation type="submission" date="2015-12" db="EMBL/GenBank/DDBJ databases">
        <title>The genome of Folsomia candida.</title>
        <authorList>
            <person name="Faddeeva A."/>
            <person name="Derks M.F."/>
            <person name="Anvar Y."/>
            <person name="Smit S."/>
            <person name="Van Straalen N."/>
            <person name="Roelofs D."/>
        </authorList>
    </citation>
    <scope>NUCLEOTIDE SEQUENCE [LARGE SCALE GENOMIC DNA]</scope>
    <source>
        <strain evidence="4 5">VU population</strain>
        <tissue evidence="4">Whole body</tissue>
    </source>
</reference>
<feature type="transmembrane region" description="Helical" evidence="2">
    <location>
        <begin position="6"/>
        <end position="24"/>
    </location>
</feature>
<keyword evidence="4" id="KW-0645">Protease</keyword>
<comment type="caution">
    <text evidence="4">The sequence shown here is derived from an EMBL/GenBank/DDBJ whole genome shotgun (WGS) entry which is preliminary data.</text>
</comment>
<dbReference type="GO" id="GO:0004181">
    <property type="term" value="F:metallocarboxypeptidase activity"/>
    <property type="evidence" value="ECO:0007669"/>
    <property type="project" value="InterPro"/>
</dbReference>
<name>A0A226D341_FOLCA</name>
<organism evidence="4 5">
    <name type="scientific">Folsomia candida</name>
    <name type="common">Springtail</name>
    <dbReference type="NCBI Taxonomy" id="158441"/>
    <lineage>
        <taxon>Eukaryota</taxon>
        <taxon>Metazoa</taxon>
        <taxon>Ecdysozoa</taxon>
        <taxon>Arthropoda</taxon>
        <taxon>Hexapoda</taxon>
        <taxon>Collembola</taxon>
        <taxon>Entomobryomorpha</taxon>
        <taxon>Isotomoidea</taxon>
        <taxon>Isotomidae</taxon>
        <taxon>Proisotominae</taxon>
        <taxon>Folsomia</taxon>
    </lineage>
</organism>
<keyword evidence="2" id="KW-0472">Membrane</keyword>
<dbReference type="AlphaFoldDB" id="A0A226D341"/>
<evidence type="ECO:0000256" key="2">
    <source>
        <dbReference type="SAM" id="Phobius"/>
    </source>
</evidence>
<keyword evidence="4" id="KW-0121">Carboxypeptidase</keyword>